<reference evidence="2 3" key="1">
    <citation type="journal article" date="2020" name="ISME J.">
        <title>Uncovering the hidden diversity of litter-decomposition mechanisms in mushroom-forming fungi.</title>
        <authorList>
            <person name="Floudas D."/>
            <person name="Bentzer J."/>
            <person name="Ahren D."/>
            <person name="Johansson T."/>
            <person name="Persson P."/>
            <person name="Tunlid A."/>
        </authorList>
    </citation>
    <scope>NUCLEOTIDE SEQUENCE [LARGE SCALE GENOMIC DNA]</scope>
    <source>
        <strain evidence="2 3">CBS 406.79</strain>
    </source>
</reference>
<keyword evidence="3" id="KW-1185">Reference proteome</keyword>
<dbReference type="AlphaFoldDB" id="A0A8H5MA26"/>
<evidence type="ECO:0000313" key="3">
    <source>
        <dbReference type="Proteomes" id="UP000518752"/>
    </source>
</evidence>
<feature type="compositionally biased region" description="Low complexity" evidence="1">
    <location>
        <begin position="48"/>
        <end position="67"/>
    </location>
</feature>
<feature type="compositionally biased region" description="Polar residues" evidence="1">
    <location>
        <begin position="1"/>
        <end position="14"/>
    </location>
</feature>
<name>A0A8H5MA26_9AGAR</name>
<sequence length="75" mass="8396">MTDQSQPQQSSNDAVAQPANLTGDFRPPKWGEFYSWQFTAKDIVNDKSNNTINNTSENTSENNPTSESQKDSLNK</sequence>
<evidence type="ECO:0000256" key="1">
    <source>
        <dbReference type="SAM" id="MobiDB-lite"/>
    </source>
</evidence>
<dbReference type="EMBL" id="JAACJN010000036">
    <property type="protein sequence ID" value="KAF5386332.1"/>
    <property type="molecule type" value="Genomic_DNA"/>
</dbReference>
<feature type="region of interest" description="Disordered" evidence="1">
    <location>
        <begin position="1"/>
        <end position="30"/>
    </location>
</feature>
<comment type="caution">
    <text evidence="2">The sequence shown here is derived from an EMBL/GenBank/DDBJ whole genome shotgun (WGS) entry which is preliminary data.</text>
</comment>
<accession>A0A8H5MA26</accession>
<protein>
    <submittedName>
        <fullName evidence="2">Uncharacterized protein</fullName>
    </submittedName>
</protein>
<dbReference type="Proteomes" id="UP000518752">
    <property type="component" value="Unassembled WGS sequence"/>
</dbReference>
<proteinExistence type="predicted"/>
<organism evidence="2 3">
    <name type="scientific">Collybiopsis confluens</name>
    <dbReference type="NCBI Taxonomy" id="2823264"/>
    <lineage>
        <taxon>Eukaryota</taxon>
        <taxon>Fungi</taxon>
        <taxon>Dikarya</taxon>
        <taxon>Basidiomycota</taxon>
        <taxon>Agaricomycotina</taxon>
        <taxon>Agaricomycetes</taxon>
        <taxon>Agaricomycetidae</taxon>
        <taxon>Agaricales</taxon>
        <taxon>Marasmiineae</taxon>
        <taxon>Omphalotaceae</taxon>
        <taxon>Collybiopsis</taxon>
    </lineage>
</organism>
<gene>
    <name evidence="2" type="ORF">D9757_006703</name>
</gene>
<feature type="region of interest" description="Disordered" evidence="1">
    <location>
        <begin position="46"/>
        <end position="75"/>
    </location>
</feature>
<evidence type="ECO:0000313" key="2">
    <source>
        <dbReference type="EMBL" id="KAF5386332.1"/>
    </source>
</evidence>